<sequence length="37" mass="3967">MAPRRFDSGSDDSGTAAVWLSERAVGLIETRCGVLRS</sequence>
<comment type="caution">
    <text evidence="1">The sequence shown here is derived from an EMBL/GenBank/DDBJ whole genome shotgun (WGS) entry which is preliminary data.</text>
</comment>
<protein>
    <submittedName>
        <fullName evidence="1">Uncharacterized protein</fullName>
    </submittedName>
</protein>
<proteinExistence type="predicted"/>
<dbReference type="EMBL" id="JAUSZS010000008">
    <property type="protein sequence ID" value="MDQ0937641.1"/>
    <property type="molecule type" value="Genomic_DNA"/>
</dbReference>
<evidence type="ECO:0000313" key="1">
    <source>
        <dbReference type="EMBL" id="MDQ0937641.1"/>
    </source>
</evidence>
<gene>
    <name evidence="1" type="ORF">QFZ49_007616</name>
</gene>
<evidence type="ECO:0000313" key="2">
    <source>
        <dbReference type="Proteomes" id="UP001223072"/>
    </source>
</evidence>
<organism evidence="1 2">
    <name type="scientific">Streptomyces turgidiscabies</name>
    <dbReference type="NCBI Taxonomy" id="85558"/>
    <lineage>
        <taxon>Bacteria</taxon>
        <taxon>Bacillati</taxon>
        <taxon>Actinomycetota</taxon>
        <taxon>Actinomycetes</taxon>
        <taxon>Kitasatosporales</taxon>
        <taxon>Streptomycetaceae</taxon>
        <taxon>Streptomyces</taxon>
    </lineage>
</organism>
<accession>A0ABU0S090</accession>
<dbReference type="Proteomes" id="UP001223072">
    <property type="component" value="Unassembled WGS sequence"/>
</dbReference>
<reference evidence="1 2" key="1">
    <citation type="submission" date="2023-07" db="EMBL/GenBank/DDBJ databases">
        <title>Comparative genomics of wheat-associated soil bacteria to identify genetic determinants of phenazine resistance.</title>
        <authorList>
            <person name="Mouncey N."/>
        </authorList>
    </citation>
    <scope>NUCLEOTIDE SEQUENCE [LARGE SCALE GENOMIC DNA]</scope>
    <source>
        <strain evidence="1 2">W2I16</strain>
    </source>
</reference>
<name>A0ABU0S090_9ACTN</name>
<keyword evidence="2" id="KW-1185">Reference proteome</keyword>